<evidence type="ECO:0000313" key="4">
    <source>
        <dbReference type="EMBL" id="KAF7684593.1"/>
    </source>
</evidence>
<keyword evidence="1 2" id="KW-0344">Guanine-nucleotide releasing factor</keyword>
<dbReference type="Proteomes" id="UP001516464">
    <property type="component" value="Unassembled WGS sequence"/>
</dbReference>
<dbReference type="PANTHER" id="PTHR23113">
    <property type="entry name" value="GUANINE NUCLEOTIDE EXCHANGE FACTOR"/>
    <property type="match status" value="1"/>
</dbReference>
<name>A0ABQ7I2F4_9MICR</name>
<evidence type="ECO:0000313" key="5">
    <source>
        <dbReference type="Proteomes" id="UP001516464"/>
    </source>
</evidence>
<dbReference type="InterPro" id="IPR001895">
    <property type="entry name" value="RASGEF_cat_dom"/>
</dbReference>
<proteinExistence type="predicted"/>
<feature type="domain" description="Ras-GEF" evidence="3">
    <location>
        <begin position="54"/>
        <end position="267"/>
    </location>
</feature>
<keyword evidence="5" id="KW-1185">Reference proteome</keyword>
<evidence type="ECO:0000256" key="2">
    <source>
        <dbReference type="PROSITE-ProRule" id="PRU00168"/>
    </source>
</evidence>
<protein>
    <submittedName>
        <fullName evidence="4">Ras guanine nucleotide exchange factor A</fullName>
    </submittedName>
</protein>
<evidence type="ECO:0000256" key="1">
    <source>
        <dbReference type="ARBA" id="ARBA00022658"/>
    </source>
</evidence>
<comment type="caution">
    <text evidence="4">The sequence shown here is derived from an EMBL/GenBank/DDBJ whole genome shotgun (WGS) entry which is preliminary data.</text>
</comment>
<accession>A0ABQ7I2F4</accession>
<organism evidence="4 5">
    <name type="scientific">Astathelohania contejeani</name>
    <dbReference type="NCBI Taxonomy" id="164912"/>
    <lineage>
        <taxon>Eukaryota</taxon>
        <taxon>Fungi</taxon>
        <taxon>Fungi incertae sedis</taxon>
        <taxon>Microsporidia</taxon>
        <taxon>Astathelohaniidae</taxon>
        <taxon>Astathelohania</taxon>
    </lineage>
</organism>
<evidence type="ECO:0000259" key="3">
    <source>
        <dbReference type="PROSITE" id="PS50009"/>
    </source>
</evidence>
<dbReference type="InterPro" id="IPR023578">
    <property type="entry name" value="Ras_GEF_dom_sf"/>
</dbReference>
<dbReference type="InterPro" id="IPR036964">
    <property type="entry name" value="RASGEF_cat_dom_sf"/>
</dbReference>
<gene>
    <name evidence="4" type="primary">gefA</name>
    <name evidence="4" type="ORF">TCON_0196</name>
</gene>
<sequence length="267" mass="31632">MVNINYNPSQNYFFWDNKILPYSTYQIELENNPNSKRIKNRIEISTNINIYEVPAHKIAKAMTHLDLKMLKAIHPIEITDYDGSDEKCPNILLFANKNTALSNYISHEVRKDSKRLRYFFRVAKHLQKLENYNSLHSVIDGIRRHQLTDKQLDVIMALINNTKEYFEMRNLLEIRIKKKEFFIPPLEIILKDVKDSNKNPESEIASLRFCELIEFFVFIQGKEFSGPLNKKYEHFLLSQFYLHLHSNHPSVSIKKKSCDIFGLFLFL</sequence>
<dbReference type="SMART" id="SM00147">
    <property type="entry name" value="RasGEF"/>
    <property type="match status" value="1"/>
</dbReference>
<dbReference type="PANTHER" id="PTHR23113:SF99">
    <property type="entry name" value="RASGEF DOMAIN-CONTAINING PROTEIN"/>
    <property type="match status" value="1"/>
</dbReference>
<dbReference type="InterPro" id="IPR008937">
    <property type="entry name" value="Ras-like_GEF"/>
</dbReference>
<reference evidence="4 5" key="1">
    <citation type="submission" date="2019-01" db="EMBL/GenBank/DDBJ databases">
        <title>Genomes sequencing and comparative genomics of infectious freshwater microsporidia, Cucumispora dikerogammari and Thelohania contejeani.</title>
        <authorList>
            <person name="Cormier A."/>
            <person name="Giraud I."/>
            <person name="Wattier R."/>
            <person name="Teixeira M."/>
            <person name="Grandjean F."/>
            <person name="Rigaud T."/>
            <person name="Cordaux R."/>
        </authorList>
    </citation>
    <scope>NUCLEOTIDE SEQUENCE [LARGE SCALE GENOMIC DNA]</scope>
    <source>
        <strain evidence="4">T1</strain>
        <tissue evidence="4">Spores</tissue>
    </source>
</reference>
<dbReference type="PROSITE" id="PS50009">
    <property type="entry name" value="RASGEF_CAT"/>
    <property type="match status" value="1"/>
</dbReference>
<dbReference type="Pfam" id="PF00617">
    <property type="entry name" value="RasGEF"/>
    <property type="match status" value="1"/>
</dbReference>
<dbReference type="Gene3D" id="1.10.840.10">
    <property type="entry name" value="Ras guanine-nucleotide exchange factors catalytic domain"/>
    <property type="match status" value="1"/>
</dbReference>
<dbReference type="EMBL" id="SBIQ01000007">
    <property type="protein sequence ID" value="KAF7684593.1"/>
    <property type="molecule type" value="Genomic_DNA"/>
</dbReference>
<dbReference type="SUPFAM" id="SSF48366">
    <property type="entry name" value="Ras GEF"/>
    <property type="match status" value="1"/>
</dbReference>